<keyword evidence="3 6" id="KW-0812">Transmembrane</keyword>
<feature type="transmembrane region" description="Helical" evidence="6">
    <location>
        <begin position="536"/>
        <end position="557"/>
    </location>
</feature>
<reference evidence="8" key="1">
    <citation type="submission" date="2020-10" db="EMBL/GenBank/DDBJ databases">
        <authorList>
            <person name="Gilroy R."/>
        </authorList>
    </citation>
    <scope>NUCLEOTIDE SEQUENCE</scope>
    <source>
        <strain evidence="8">17213</strain>
    </source>
</reference>
<keyword evidence="5 6" id="KW-0472">Membrane</keyword>
<keyword evidence="4 6" id="KW-1133">Transmembrane helix</keyword>
<feature type="transmembrane region" description="Helical" evidence="6">
    <location>
        <begin position="480"/>
        <end position="498"/>
    </location>
</feature>
<evidence type="ECO:0000256" key="2">
    <source>
        <dbReference type="ARBA" id="ARBA00022475"/>
    </source>
</evidence>
<feature type="transmembrane region" description="Helical" evidence="6">
    <location>
        <begin position="759"/>
        <end position="779"/>
    </location>
</feature>
<feature type="domain" description="Major facilitator superfamily (MFS) profile" evidence="7">
    <location>
        <begin position="381"/>
        <end position="784"/>
    </location>
</feature>
<evidence type="ECO:0000256" key="4">
    <source>
        <dbReference type="ARBA" id="ARBA00022989"/>
    </source>
</evidence>
<evidence type="ECO:0000256" key="6">
    <source>
        <dbReference type="SAM" id="Phobius"/>
    </source>
</evidence>
<proteinExistence type="predicted"/>
<feature type="transmembrane region" description="Helical" evidence="6">
    <location>
        <begin position="668"/>
        <end position="686"/>
    </location>
</feature>
<accession>A0A9D9DBL9</accession>
<feature type="transmembrane region" description="Helical" evidence="6">
    <location>
        <begin position="602"/>
        <end position="624"/>
    </location>
</feature>
<dbReference type="SUPFAM" id="SSF103473">
    <property type="entry name" value="MFS general substrate transporter"/>
    <property type="match status" value="1"/>
</dbReference>
<feature type="transmembrane region" description="Helical" evidence="6">
    <location>
        <begin position="336"/>
        <end position="360"/>
    </location>
</feature>
<dbReference type="Proteomes" id="UP000823631">
    <property type="component" value="Unassembled WGS sequence"/>
</dbReference>
<evidence type="ECO:0000313" key="8">
    <source>
        <dbReference type="EMBL" id="MBO8415409.1"/>
    </source>
</evidence>
<feature type="transmembrane region" description="Helical" evidence="6">
    <location>
        <begin position="209"/>
        <end position="231"/>
    </location>
</feature>
<evidence type="ECO:0000256" key="1">
    <source>
        <dbReference type="ARBA" id="ARBA00004651"/>
    </source>
</evidence>
<protein>
    <submittedName>
        <fullName evidence="8">MFS transporter</fullName>
    </submittedName>
</protein>
<dbReference type="InterPro" id="IPR050189">
    <property type="entry name" value="MFS_Efflux_Transporters"/>
</dbReference>
<feature type="transmembrane region" description="Helical" evidence="6">
    <location>
        <begin position="380"/>
        <end position="401"/>
    </location>
</feature>
<dbReference type="PANTHER" id="PTHR43124:SF3">
    <property type="entry name" value="CHLORAMPHENICOL EFFLUX PUMP RV0191"/>
    <property type="match status" value="1"/>
</dbReference>
<dbReference type="Gene3D" id="1.20.1250.20">
    <property type="entry name" value="MFS general substrate transporter like domains"/>
    <property type="match status" value="1"/>
</dbReference>
<feature type="transmembrane region" description="Helical" evidence="6">
    <location>
        <begin position="413"/>
        <end position="437"/>
    </location>
</feature>
<name>A0A9D9DBL9_9GAMM</name>
<reference evidence="8" key="2">
    <citation type="journal article" date="2021" name="PeerJ">
        <title>Extensive microbial diversity within the chicken gut microbiome revealed by metagenomics and culture.</title>
        <authorList>
            <person name="Gilroy R."/>
            <person name="Ravi A."/>
            <person name="Getino M."/>
            <person name="Pursley I."/>
            <person name="Horton D.L."/>
            <person name="Alikhan N.F."/>
            <person name="Baker D."/>
            <person name="Gharbi K."/>
            <person name="Hall N."/>
            <person name="Watson M."/>
            <person name="Adriaenssens E.M."/>
            <person name="Foster-Nyarko E."/>
            <person name="Jarju S."/>
            <person name="Secka A."/>
            <person name="Antonio M."/>
            <person name="Oren A."/>
            <person name="Chaudhuri R.R."/>
            <person name="La Ragione R."/>
            <person name="Hildebrand F."/>
            <person name="Pallen M.J."/>
        </authorList>
    </citation>
    <scope>NUCLEOTIDE SEQUENCE</scope>
    <source>
        <strain evidence="8">17213</strain>
    </source>
</reference>
<gene>
    <name evidence="8" type="ORF">IAB19_03390</name>
</gene>
<sequence length="799" mass="83967">MASNTGELPGKQRPRRLLQRMLPAFLISLLSQLFFIVLLSSSFSDYRAETYGQLTAANCAMTAQKLTVVGQLGRRVENYAGAAQDLYDLKMLSHAADAFIINEQGSVIVGQSIYGLTALNPADIKDGQYLAGSGLYQLRPFYDNSGRLQGYVAALPQLPEAEGSALAAAFGDGVYLRFAGMVLCSLVFFAIGIKAALHFKLEGFKRKACALLLPCLLSQLITAGLAAPQFFTLVSEHGSRLEQSISASLSQHFREVKVHDIALQDISGYERYFAALKSELPAAGALSVSDAAGVLIAGDSEAASGTVLPVFSDSRLLGFINVSAAGSVIASLGRELGLTLLTLFIVSAVLSFELSSLVALEQTRLEKYKAPQKGPFEPELIRPLSFLNIFALFLPITIVPVHMADFAADFPGLSLQLVQSLSVCTEMVCIALCSFYILLTRSYAGRWQVLGRGCLALLGAAALIAALAPNGYVYLLSRALYGLGYGALLAYCQLFAVASSTEATRGQSMTALSAGLYSGVLCSAAAGGIIADSLGFNAVFLTSAGLFALNLLLFFYLNSGRSIAAAAGGKAAAAQESTQAAAQEAKAGGAAAIAALLRQPKILSLLLCQALPYSIIGIGFFNYLLPVSFAEHQLGAAMLGQLNFVYAFIIILISPLTGRLIDKLQQKAFVVLALSLVASSLVPLLFNLPNFIAAAFLVMVMLGLSASINEGGQPAFISKLAAAQHGSPESAVLLLDAVLRIGQSCAPLLMALILTLASAQAFAALAGLIICCALLFLLLQTAALLKDRRQAAAQSAAGE</sequence>
<feature type="transmembrane region" description="Helical" evidence="6">
    <location>
        <begin position="636"/>
        <end position="656"/>
    </location>
</feature>
<dbReference type="PANTHER" id="PTHR43124">
    <property type="entry name" value="PURINE EFFLUX PUMP PBUE"/>
    <property type="match status" value="1"/>
</dbReference>
<comment type="subcellular location">
    <subcellularLocation>
        <location evidence="1">Cell membrane</location>
        <topology evidence="1">Multi-pass membrane protein</topology>
    </subcellularLocation>
</comment>
<organism evidence="8 9">
    <name type="scientific">Candidatus Avisuccinivibrio stercorigallinarum</name>
    <dbReference type="NCBI Taxonomy" id="2840704"/>
    <lineage>
        <taxon>Bacteria</taxon>
        <taxon>Pseudomonadati</taxon>
        <taxon>Pseudomonadota</taxon>
        <taxon>Gammaproteobacteria</taxon>
        <taxon>Aeromonadales</taxon>
        <taxon>Succinivibrionaceae</taxon>
        <taxon>Succinivibrionaceae incertae sedis</taxon>
        <taxon>Candidatus Avisuccinivibrio</taxon>
    </lineage>
</organism>
<evidence type="ECO:0000256" key="5">
    <source>
        <dbReference type="ARBA" id="ARBA00023136"/>
    </source>
</evidence>
<evidence type="ECO:0000259" key="7">
    <source>
        <dbReference type="PROSITE" id="PS50850"/>
    </source>
</evidence>
<evidence type="ECO:0000256" key="3">
    <source>
        <dbReference type="ARBA" id="ARBA00022692"/>
    </source>
</evidence>
<dbReference type="Pfam" id="PF07690">
    <property type="entry name" value="MFS_1"/>
    <property type="match status" value="1"/>
</dbReference>
<dbReference type="GO" id="GO:0005886">
    <property type="term" value="C:plasma membrane"/>
    <property type="evidence" value="ECO:0007669"/>
    <property type="project" value="UniProtKB-SubCell"/>
</dbReference>
<dbReference type="InterPro" id="IPR011701">
    <property type="entry name" value="MFS"/>
</dbReference>
<feature type="transmembrane region" description="Helical" evidence="6">
    <location>
        <begin position="449"/>
        <end position="468"/>
    </location>
</feature>
<feature type="transmembrane region" description="Helical" evidence="6">
    <location>
        <begin position="21"/>
        <end position="43"/>
    </location>
</feature>
<keyword evidence="2" id="KW-1003">Cell membrane</keyword>
<comment type="caution">
    <text evidence="8">The sequence shown here is derived from an EMBL/GenBank/DDBJ whole genome shotgun (WGS) entry which is preliminary data.</text>
</comment>
<dbReference type="PROSITE" id="PS50850">
    <property type="entry name" value="MFS"/>
    <property type="match status" value="1"/>
</dbReference>
<evidence type="ECO:0000313" key="9">
    <source>
        <dbReference type="Proteomes" id="UP000823631"/>
    </source>
</evidence>
<feature type="transmembrane region" description="Helical" evidence="6">
    <location>
        <begin position="510"/>
        <end position="530"/>
    </location>
</feature>
<dbReference type="InterPro" id="IPR036259">
    <property type="entry name" value="MFS_trans_sf"/>
</dbReference>
<dbReference type="EMBL" id="JADINH010000070">
    <property type="protein sequence ID" value="MBO8415409.1"/>
    <property type="molecule type" value="Genomic_DNA"/>
</dbReference>
<dbReference type="GO" id="GO:0022857">
    <property type="term" value="F:transmembrane transporter activity"/>
    <property type="evidence" value="ECO:0007669"/>
    <property type="project" value="InterPro"/>
</dbReference>
<dbReference type="AlphaFoldDB" id="A0A9D9DBL9"/>
<feature type="transmembrane region" description="Helical" evidence="6">
    <location>
        <begin position="174"/>
        <end position="197"/>
    </location>
</feature>
<dbReference type="InterPro" id="IPR020846">
    <property type="entry name" value="MFS_dom"/>
</dbReference>